<name>A0ABS1JK31_9BURK</name>
<evidence type="ECO:0000256" key="11">
    <source>
        <dbReference type="SAM" id="SignalP"/>
    </source>
</evidence>
<comment type="caution">
    <text evidence="13">The sequence shown here is derived from an EMBL/GenBank/DDBJ whole genome shotgun (WGS) entry which is preliminary data.</text>
</comment>
<evidence type="ECO:0000259" key="12">
    <source>
        <dbReference type="Pfam" id="PF13609"/>
    </source>
</evidence>
<keyword evidence="10" id="KW-0998">Cell outer membrane</keyword>
<protein>
    <submittedName>
        <fullName evidence="13">Porin</fullName>
    </submittedName>
</protein>
<keyword evidence="8" id="KW-0626">Porin</keyword>
<accession>A0ABS1JK31</accession>
<evidence type="ECO:0000256" key="6">
    <source>
        <dbReference type="ARBA" id="ARBA00022729"/>
    </source>
</evidence>
<dbReference type="PRINTS" id="PR00184">
    <property type="entry name" value="NEISSPPORIN"/>
</dbReference>
<proteinExistence type="predicted"/>
<dbReference type="InterPro" id="IPR050298">
    <property type="entry name" value="Gram-neg_bact_OMP"/>
</dbReference>
<feature type="chain" id="PRO_5046665883" evidence="11">
    <location>
        <begin position="20"/>
        <end position="338"/>
    </location>
</feature>
<evidence type="ECO:0000313" key="14">
    <source>
        <dbReference type="Proteomes" id="UP000622707"/>
    </source>
</evidence>
<reference evidence="13 14" key="1">
    <citation type="journal article" date="2017" name="Int. J. Syst. Evol. Microbiol.">
        <title>Ramlibacter alkalitolerans sp. nov., alkali-tolerant bacterium isolated from soil of ginseng.</title>
        <authorList>
            <person name="Lee D.H."/>
            <person name="Cha C.J."/>
        </authorList>
    </citation>
    <scope>NUCLEOTIDE SEQUENCE [LARGE SCALE GENOMIC DNA]</scope>
    <source>
        <strain evidence="13 14">KACC 19305</strain>
    </source>
</reference>
<dbReference type="RefSeq" id="WP_201687793.1">
    <property type="nucleotide sequence ID" value="NZ_JAEQND010000003.1"/>
</dbReference>
<dbReference type="Gene3D" id="2.40.160.10">
    <property type="entry name" value="Porin"/>
    <property type="match status" value="1"/>
</dbReference>
<sequence length="338" mass="34879">MKKLLTAVTAATLAVGAAAQSSVTLFGVVDVGVARVTGNGTSRTGLSTGGANISRLGFRGVEDLGGGLAASFWLEAGLDVDTGQGKTGGALSFNRRSTVSLAGRFGEVRLGRDDAATFLNTLIFDPFLTNGVGGNNAFIMLGAPIQISNAVSYFLPPGLGGFYAQLQYAFGEQPSNATNSQEGNYVGLRAGYRAGPVHVALATGKLQGATDGADIRIHNFGASYDFGVLRPSLLWAREKRGTAQITAVELGVTAPLGLGELRAQASRYDTAGSDADWKKFAIGYGYNLSKRTQLYATVAHLSNQAGAQRAIGVQGLAASGTSLGGSSNGYELGLRHTF</sequence>
<dbReference type="Proteomes" id="UP000622707">
    <property type="component" value="Unassembled WGS sequence"/>
</dbReference>
<evidence type="ECO:0000256" key="10">
    <source>
        <dbReference type="ARBA" id="ARBA00023237"/>
    </source>
</evidence>
<dbReference type="InterPro" id="IPR023614">
    <property type="entry name" value="Porin_dom_sf"/>
</dbReference>
<evidence type="ECO:0000256" key="4">
    <source>
        <dbReference type="ARBA" id="ARBA00022452"/>
    </source>
</evidence>
<keyword evidence="5" id="KW-0812">Transmembrane</keyword>
<evidence type="ECO:0000256" key="7">
    <source>
        <dbReference type="ARBA" id="ARBA00023065"/>
    </source>
</evidence>
<evidence type="ECO:0000256" key="9">
    <source>
        <dbReference type="ARBA" id="ARBA00023136"/>
    </source>
</evidence>
<feature type="signal peptide" evidence="11">
    <location>
        <begin position="1"/>
        <end position="19"/>
    </location>
</feature>
<dbReference type="CDD" id="cd00342">
    <property type="entry name" value="gram_neg_porins"/>
    <property type="match status" value="1"/>
</dbReference>
<keyword evidence="9" id="KW-0472">Membrane</keyword>
<keyword evidence="14" id="KW-1185">Reference proteome</keyword>
<keyword evidence="7" id="KW-0406">Ion transport</keyword>
<evidence type="ECO:0000256" key="8">
    <source>
        <dbReference type="ARBA" id="ARBA00023114"/>
    </source>
</evidence>
<keyword evidence="3" id="KW-0813">Transport</keyword>
<keyword evidence="6 11" id="KW-0732">Signal</keyword>
<organism evidence="13 14">
    <name type="scientific">Ramlibacter alkalitolerans</name>
    <dbReference type="NCBI Taxonomy" id="2039631"/>
    <lineage>
        <taxon>Bacteria</taxon>
        <taxon>Pseudomonadati</taxon>
        <taxon>Pseudomonadota</taxon>
        <taxon>Betaproteobacteria</taxon>
        <taxon>Burkholderiales</taxon>
        <taxon>Comamonadaceae</taxon>
        <taxon>Ramlibacter</taxon>
    </lineage>
</organism>
<gene>
    <name evidence="13" type="ORF">JI746_05405</name>
</gene>
<keyword evidence="4" id="KW-1134">Transmembrane beta strand</keyword>
<feature type="domain" description="Porin" evidence="12">
    <location>
        <begin position="7"/>
        <end position="304"/>
    </location>
</feature>
<evidence type="ECO:0000256" key="2">
    <source>
        <dbReference type="ARBA" id="ARBA00011233"/>
    </source>
</evidence>
<dbReference type="InterPro" id="IPR033900">
    <property type="entry name" value="Gram_neg_porin_domain"/>
</dbReference>
<dbReference type="PANTHER" id="PTHR34501:SF9">
    <property type="entry name" value="MAJOR OUTER MEMBRANE PROTEIN P.IA"/>
    <property type="match status" value="1"/>
</dbReference>
<dbReference type="Pfam" id="PF13609">
    <property type="entry name" value="Porin_4"/>
    <property type="match status" value="1"/>
</dbReference>
<comment type="subunit">
    <text evidence="2">Homotrimer.</text>
</comment>
<evidence type="ECO:0000313" key="13">
    <source>
        <dbReference type="EMBL" id="MBL0424541.1"/>
    </source>
</evidence>
<dbReference type="EMBL" id="JAEQND010000003">
    <property type="protein sequence ID" value="MBL0424541.1"/>
    <property type="molecule type" value="Genomic_DNA"/>
</dbReference>
<dbReference type="SUPFAM" id="SSF56935">
    <property type="entry name" value="Porins"/>
    <property type="match status" value="1"/>
</dbReference>
<evidence type="ECO:0000256" key="1">
    <source>
        <dbReference type="ARBA" id="ARBA00004571"/>
    </source>
</evidence>
<evidence type="ECO:0000256" key="5">
    <source>
        <dbReference type="ARBA" id="ARBA00022692"/>
    </source>
</evidence>
<comment type="subcellular location">
    <subcellularLocation>
        <location evidence="1">Cell outer membrane</location>
        <topology evidence="1">Multi-pass membrane protein</topology>
    </subcellularLocation>
</comment>
<evidence type="ECO:0000256" key="3">
    <source>
        <dbReference type="ARBA" id="ARBA00022448"/>
    </source>
</evidence>
<dbReference type="InterPro" id="IPR002299">
    <property type="entry name" value="Porin_Neis"/>
</dbReference>
<dbReference type="PANTHER" id="PTHR34501">
    <property type="entry name" value="PROTEIN YDDL-RELATED"/>
    <property type="match status" value="1"/>
</dbReference>